<dbReference type="EMBL" id="MCFA01000124">
    <property type="protein sequence ID" value="ORY05574.1"/>
    <property type="molecule type" value="Genomic_DNA"/>
</dbReference>
<dbReference type="Gene3D" id="3.30.559.10">
    <property type="entry name" value="Chloramphenicol acetyltransferase-like domain"/>
    <property type="match status" value="2"/>
</dbReference>
<dbReference type="GO" id="GO:0016740">
    <property type="term" value="F:transferase activity"/>
    <property type="evidence" value="ECO:0007669"/>
    <property type="project" value="UniProtKB-KW"/>
</dbReference>
<dbReference type="OrthoDB" id="1862401at2759"/>
<evidence type="ECO:0000313" key="2">
    <source>
        <dbReference type="EMBL" id="ORY05574.1"/>
    </source>
</evidence>
<dbReference type="InterPro" id="IPR051283">
    <property type="entry name" value="Sec_Metabolite_Acyltrans"/>
</dbReference>
<protein>
    <submittedName>
        <fullName evidence="2">Transferase family-domain-containing protein</fullName>
    </submittedName>
</protein>
<evidence type="ECO:0000256" key="1">
    <source>
        <dbReference type="ARBA" id="ARBA00022679"/>
    </source>
</evidence>
<name>A0A1Y1Z622_9PLEO</name>
<dbReference type="Proteomes" id="UP000193144">
    <property type="component" value="Unassembled WGS sequence"/>
</dbReference>
<dbReference type="PANTHER" id="PTHR31896:SF64">
    <property type="entry name" value="TRICHOTHECENE 3-O-ACETYLTRANSFERASE"/>
    <property type="match status" value="1"/>
</dbReference>
<organism evidence="2 3">
    <name type="scientific">Clohesyomyces aquaticus</name>
    <dbReference type="NCBI Taxonomy" id="1231657"/>
    <lineage>
        <taxon>Eukaryota</taxon>
        <taxon>Fungi</taxon>
        <taxon>Dikarya</taxon>
        <taxon>Ascomycota</taxon>
        <taxon>Pezizomycotina</taxon>
        <taxon>Dothideomycetes</taxon>
        <taxon>Pleosporomycetidae</taxon>
        <taxon>Pleosporales</taxon>
        <taxon>Lindgomycetaceae</taxon>
        <taxon>Clohesyomyces</taxon>
    </lineage>
</organism>
<dbReference type="STRING" id="1231657.A0A1Y1Z622"/>
<dbReference type="InterPro" id="IPR023213">
    <property type="entry name" value="CAT-like_dom_sf"/>
</dbReference>
<gene>
    <name evidence="2" type="ORF">BCR34DRAFT_604497</name>
</gene>
<comment type="caution">
    <text evidence="2">The sequence shown here is derived from an EMBL/GenBank/DDBJ whole genome shotgun (WGS) entry which is preliminary data.</text>
</comment>
<dbReference type="Pfam" id="PF02458">
    <property type="entry name" value="Transferase"/>
    <property type="match status" value="1"/>
</dbReference>
<sequence length="486" mass="53980">MISQVAYNKLHLSIADQLAVRAYIRNLLIFPFPDMSQAEDAVNALREGFQTTVDQLPYLAGTLGPVDPESGRLTLRYPCEIDVQDSGLFRFDLVPVERQCTYEQLKEKGMPPSAFPGTTYAPRILREDTNIESPIAEGILSFKDYTAPALGVHAFFIPGGLVLSIYLHHAVADGTGLSLFYQRFAENVRLTKSVRTLPHTTMIDHSSPRYELDERAPTLLPGQSIPIVPLYTAGKFQYAKTLPPDTKCSGRLFVIPAARIRAYRDSLRPKANTATPLTVFNVLASLVWIHVTRARAPHLMDKYSDTTAAIAVDLRRRLEPPMSSDYSGNMALMTDATLPISQFVAEGRVSDATVIPAVECVNSTISGVDNEWVECHLRFFAAQENIGKVDLALRFSFASDMFITSWMNFGAEHEWCIPGTATAAPEFIRKPHSVEDGGIIIMPRRRGVVDGFEAPYEVLVQLAGEDMDRLLAEEEGLKKWADQIVE</sequence>
<proteinExistence type="predicted"/>
<reference evidence="2 3" key="1">
    <citation type="submission" date="2016-07" db="EMBL/GenBank/DDBJ databases">
        <title>Pervasive Adenine N6-methylation of Active Genes in Fungi.</title>
        <authorList>
            <consortium name="DOE Joint Genome Institute"/>
            <person name="Mondo S.J."/>
            <person name="Dannebaum R.O."/>
            <person name="Kuo R.C."/>
            <person name="Labutti K."/>
            <person name="Haridas S."/>
            <person name="Kuo A."/>
            <person name="Salamov A."/>
            <person name="Ahrendt S.R."/>
            <person name="Lipzen A."/>
            <person name="Sullivan W."/>
            <person name="Andreopoulos W.B."/>
            <person name="Clum A."/>
            <person name="Lindquist E."/>
            <person name="Daum C."/>
            <person name="Ramamoorthy G.K."/>
            <person name="Gryganskyi A."/>
            <person name="Culley D."/>
            <person name="Magnuson J.K."/>
            <person name="James T.Y."/>
            <person name="O'Malley M.A."/>
            <person name="Stajich J.E."/>
            <person name="Spatafora J.W."/>
            <person name="Visel A."/>
            <person name="Grigoriev I.V."/>
        </authorList>
    </citation>
    <scope>NUCLEOTIDE SEQUENCE [LARGE SCALE GENOMIC DNA]</scope>
    <source>
        <strain evidence="2 3">CBS 115471</strain>
    </source>
</reference>
<evidence type="ECO:0000313" key="3">
    <source>
        <dbReference type="Proteomes" id="UP000193144"/>
    </source>
</evidence>
<dbReference type="PANTHER" id="PTHR31896">
    <property type="entry name" value="FAMILY REGULATORY PROTEIN, PUTATIVE (AFU_ORTHOLOGUE AFUA_3G14730)-RELATED"/>
    <property type="match status" value="1"/>
</dbReference>
<keyword evidence="1 2" id="KW-0808">Transferase</keyword>
<keyword evidence="3" id="KW-1185">Reference proteome</keyword>
<dbReference type="AlphaFoldDB" id="A0A1Y1Z622"/>
<accession>A0A1Y1Z622</accession>